<name>A0ABW4EBA2_9RHOB</name>
<proteinExistence type="inferred from homology"/>
<dbReference type="InterPro" id="IPR020915">
    <property type="entry name" value="UPF0311"/>
</dbReference>
<dbReference type="PANTHER" id="PTHR37315:SF1">
    <property type="entry name" value="UPF0311 PROTEIN BLR7842"/>
    <property type="match status" value="1"/>
</dbReference>
<dbReference type="Proteomes" id="UP001597186">
    <property type="component" value="Unassembled WGS sequence"/>
</dbReference>
<sequence>MTHTPKLPQPVLAHVCDLYVDLDPIREMGSGRAGQRRIIPIVGGHVTGPRLSGRLLHLGADWQTIWGNGVAELDTRYAMETHDGATIEIINYGYRHGPDEVLAAIARGEEVDPGSYYMRTHARLETGDPRYDWVNPTLFVGRGARLASQVVMSLFALQ</sequence>
<gene>
    <name evidence="2" type="ORF">ACFTOW_00225</name>
</gene>
<evidence type="ECO:0000313" key="3">
    <source>
        <dbReference type="Proteomes" id="UP001597186"/>
    </source>
</evidence>
<evidence type="ECO:0000313" key="2">
    <source>
        <dbReference type="EMBL" id="MFD1507839.1"/>
    </source>
</evidence>
<protein>
    <recommendedName>
        <fullName evidence="1">UPF0311 protein ACFTOW_00225</fullName>
    </recommendedName>
</protein>
<comment type="similarity">
    <text evidence="1">Belongs to the UPF0311 family.</text>
</comment>
<reference evidence="3" key="1">
    <citation type="journal article" date="2019" name="Int. J. Syst. Evol. Microbiol.">
        <title>The Global Catalogue of Microorganisms (GCM) 10K type strain sequencing project: providing services to taxonomists for standard genome sequencing and annotation.</title>
        <authorList>
            <consortium name="The Broad Institute Genomics Platform"/>
            <consortium name="The Broad Institute Genome Sequencing Center for Infectious Disease"/>
            <person name="Wu L."/>
            <person name="Ma J."/>
        </authorList>
    </citation>
    <scope>NUCLEOTIDE SEQUENCE [LARGE SCALE GENOMIC DNA]</scope>
    <source>
        <strain evidence="3">CGMCC 1.12477</strain>
    </source>
</reference>
<dbReference type="RefSeq" id="WP_379911862.1">
    <property type="nucleotide sequence ID" value="NZ_JBHUDD010000001.1"/>
</dbReference>
<comment type="caution">
    <text evidence="2">The sequence shown here is derived from an EMBL/GenBank/DDBJ whole genome shotgun (WGS) entry which is preliminary data.</text>
</comment>
<dbReference type="HAMAP" id="MF_00775">
    <property type="entry name" value="UPF0311"/>
    <property type="match status" value="1"/>
</dbReference>
<dbReference type="Gene3D" id="2.40.160.20">
    <property type="match status" value="1"/>
</dbReference>
<evidence type="ECO:0000256" key="1">
    <source>
        <dbReference type="HAMAP-Rule" id="MF_00775"/>
    </source>
</evidence>
<accession>A0ABW4EBA2</accession>
<dbReference type="Pfam" id="PF11578">
    <property type="entry name" value="DUF3237"/>
    <property type="match status" value="1"/>
</dbReference>
<dbReference type="EMBL" id="JBHUDD010000001">
    <property type="protein sequence ID" value="MFD1507839.1"/>
    <property type="molecule type" value="Genomic_DNA"/>
</dbReference>
<dbReference type="PANTHER" id="PTHR37315">
    <property type="entry name" value="UPF0311 PROTEIN BLR7842"/>
    <property type="match status" value="1"/>
</dbReference>
<keyword evidence="3" id="KW-1185">Reference proteome</keyword>
<organism evidence="2 3">
    <name type="scientific">Lacimonas salitolerans</name>
    <dbReference type="NCBI Taxonomy" id="1323750"/>
    <lineage>
        <taxon>Bacteria</taxon>
        <taxon>Pseudomonadati</taxon>
        <taxon>Pseudomonadota</taxon>
        <taxon>Alphaproteobacteria</taxon>
        <taxon>Rhodobacterales</taxon>
        <taxon>Paracoccaceae</taxon>
        <taxon>Lacimonas</taxon>
    </lineage>
</organism>